<evidence type="ECO:0000256" key="5">
    <source>
        <dbReference type="PROSITE-ProRule" id="PRU00169"/>
    </source>
</evidence>
<dbReference type="InterPro" id="IPR058245">
    <property type="entry name" value="NreC/VraR/RcsB-like_REC"/>
</dbReference>
<dbReference type="SMART" id="SM00421">
    <property type="entry name" value="HTH_LUXR"/>
    <property type="match status" value="1"/>
</dbReference>
<dbReference type="Proteomes" id="UP000004095">
    <property type="component" value="Unassembled WGS sequence"/>
</dbReference>
<dbReference type="CDD" id="cd17535">
    <property type="entry name" value="REC_NarL-like"/>
    <property type="match status" value="1"/>
</dbReference>
<evidence type="ECO:0000259" key="6">
    <source>
        <dbReference type="PROSITE" id="PS50043"/>
    </source>
</evidence>
<dbReference type="Pfam" id="PF00072">
    <property type="entry name" value="Response_reg"/>
    <property type="match status" value="1"/>
</dbReference>
<protein>
    <submittedName>
        <fullName evidence="8">Transcriptional regulator, LuxR family</fullName>
    </submittedName>
</protein>
<sequence>MQDKEKIKVIIADDHHMVLEGLEALIKVTNDIEVIGLAYNGHHAFKLLELNQLDVDIAVLDVDMPVQDGLETTRKIRTEYPNIKVLILTMHNNESYIKEIIAAGASGYILKNRGASELVNAIRTIYAGEEYFSKAVTDTLIKSIQESKKAKPNPQVKLTKREKEVLALIGKGMTTKEISKQLFIADTTVETHRRNLIDKLEVKNSKELILYVAKNKESK</sequence>
<dbReference type="SUPFAM" id="SSF52172">
    <property type="entry name" value="CheY-like"/>
    <property type="match status" value="1"/>
</dbReference>
<dbReference type="PANTHER" id="PTHR43214">
    <property type="entry name" value="TWO-COMPONENT RESPONSE REGULATOR"/>
    <property type="match status" value="1"/>
</dbReference>
<dbReference type="GO" id="GO:0006355">
    <property type="term" value="P:regulation of DNA-templated transcription"/>
    <property type="evidence" value="ECO:0007669"/>
    <property type="project" value="InterPro"/>
</dbReference>
<feature type="domain" description="Response regulatory" evidence="7">
    <location>
        <begin position="8"/>
        <end position="126"/>
    </location>
</feature>
<dbReference type="PROSITE" id="PS00622">
    <property type="entry name" value="HTH_LUXR_1"/>
    <property type="match status" value="1"/>
</dbReference>
<name>A1ZFU2_MICM2</name>
<accession>A1ZFU2</accession>
<proteinExistence type="predicted"/>
<evidence type="ECO:0000256" key="1">
    <source>
        <dbReference type="ARBA" id="ARBA00022553"/>
    </source>
</evidence>
<keyword evidence="4" id="KW-0804">Transcription</keyword>
<keyword evidence="2" id="KW-0805">Transcription regulation</keyword>
<keyword evidence="3" id="KW-0238">DNA-binding</keyword>
<dbReference type="InterPro" id="IPR011006">
    <property type="entry name" value="CheY-like_superfamily"/>
</dbReference>
<dbReference type="AlphaFoldDB" id="A1ZFU2"/>
<reference evidence="8 9" key="1">
    <citation type="submission" date="2007-01" db="EMBL/GenBank/DDBJ databases">
        <authorList>
            <person name="Haygood M."/>
            <person name="Podell S."/>
            <person name="Anderson C."/>
            <person name="Hopkinson B."/>
            <person name="Roe K."/>
            <person name="Barbeau K."/>
            <person name="Gaasterland T."/>
            <person name="Ferriera S."/>
            <person name="Johnson J."/>
            <person name="Kravitz S."/>
            <person name="Beeson K."/>
            <person name="Sutton G."/>
            <person name="Rogers Y.-H."/>
            <person name="Friedman R."/>
            <person name="Frazier M."/>
            <person name="Venter J.C."/>
        </authorList>
    </citation>
    <scope>NUCLEOTIDE SEQUENCE [LARGE SCALE GENOMIC DNA]</scope>
    <source>
        <strain evidence="8 9">ATCC 23134</strain>
    </source>
</reference>
<dbReference type="GO" id="GO:0003677">
    <property type="term" value="F:DNA binding"/>
    <property type="evidence" value="ECO:0007669"/>
    <property type="project" value="UniProtKB-KW"/>
</dbReference>
<dbReference type="OrthoDB" id="9797341at2"/>
<dbReference type="InterPro" id="IPR001789">
    <property type="entry name" value="Sig_transdc_resp-reg_receiver"/>
</dbReference>
<keyword evidence="9" id="KW-1185">Reference proteome</keyword>
<evidence type="ECO:0000313" key="8">
    <source>
        <dbReference type="EMBL" id="EAY30866.1"/>
    </source>
</evidence>
<dbReference type="InterPro" id="IPR000792">
    <property type="entry name" value="Tscrpt_reg_LuxR_C"/>
</dbReference>
<evidence type="ECO:0000256" key="2">
    <source>
        <dbReference type="ARBA" id="ARBA00023015"/>
    </source>
</evidence>
<feature type="modified residue" description="4-aspartylphosphate" evidence="5">
    <location>
        <position position="61"/>
    </location>
</feature>
<dbReference type="PROSITE" id="PS50110">
    <property type="entry name" value="RESPONSE_REGULATORY"/>
    <property type="match status" value="1"/>
</dbReference>
<feature type="domain" description="HTH luxR-type" evidence="6">
    <location>
        <begin position="151"/>
        <end position="216"/>
    </location>
</feature>
<dbReference type="GO" id="GO:0000160">
    <property type="term" value="P:phosphorelay signal transduction system"/>
    <property type="evidence" value="ECO:0007669"/>
    <property type="project" value="InterPro"/>
</dbReference>
<evidence type="ECO:0000313" key="9">
    <source>
        <dbReference type="Proteomes" id="UP000004095"/>
    </source>
</evidence>
<dbReference type="eggNOG" id="COG2197">
    <property type="taxonomic scope" value="Bacteria"/>
</dbReference>
<dbReference type="Pfam" id="PF00196">
    <property type="entry name" value="GerE"/>
    <property type="match status" value="1"/>
</dbReference>
<dbReference type="SUPFAM" id="SSF46894">
    <property type="entry name" value="C-terminal effector domain of the bipartite response regulators"/>
    <property type="match status" value="1"/>
</dbReference>
<dbReference type="Gene3D" id="3.40.50.2300">
    <property type="match status" value="1"/>
</dbReference>
<dbReference type="CDD" id="cd06170">
    <property type="entry name" value="LuxR_C_like"/>
    <property type="match status" value="1"/>
</dbReference>
<evidence type="ECO:0000256" key="4">
    <source>
        <dbReference type="ARBA" id="ARBA00023163"/>
    </source>
</evidence>
<dbReference type="RefSeq" id="WP_002694577.1">
    <property type="nucleotide sequence ID" value="NZ_AAWS01000005.1"/>
</dbReference>
<dbReference type="EMBL" id="AAWS01000005">
    <property type="protein sequence ID" value="EAY30866.1"/>
    <property type="molecule type" value="Genomic_DNA"/>
</dbReference>
<dbReference type="InterPro" id="IPR016032">
    <property type="entry name" value="Sig_transdc_resp-reg_C-effctor"/>
</dbReference>
<evidence type="ECO:0000256" key="3">
    <source>
        <dbReference type="ARBA" id="ARBA00023125"/>
    </source>
</evidence>
<gene>
    <name evidence="8" type="ORF">M23134_01190</name>
</gene>
<dbReference type="PRINTS" id="PR00038">
    <property type="entry name" value="HTHLUXR"/>
</dbReference>
<dbReference type="InterPro" id="IPR039420">
    <property type="entry name" value="WalR-like"/>
</dbReference>
<comment type="caution">
    <text evidence="8">The sequence shown here is derived from an EMBL/GenBank/DDBJ whole genome shotgun (WGS) entry which is preliminary data.</text>
</comment>
<dbReference type="PANTHER" id="PTHR43214:SF41">
    <property type="entry name" value="NITRATE_NITRITE RESPONSE REGULATOR PROTEIN NARP"/>
    <property type="match status" value="1"/>
</dbReference>
<organism evidence="8 9">
    <name type="scientific">Microscilla marina ATCC 23134</name>
    <dbReference type="NCBI Taxonomy" id="313606"/>
    <lineage>
        <taxon>Bacteria</taxon>
        <taxon>Pseudomonadati</taxon>
        <taxon>Bacteroidota</taxon>
        <taxon>Cytophagia</taxon>
        <taxon>Cytophagales</taxon>
        <taxon>Microscillaceae</taxon>
        <taxon>Microscilla</taxon>
    </lineage>
</organism>
<evidence type="ECO:0000259" key="7">
    <source>
        <dbReference type="PROSITE" id="PS50110"/>
    </source>
</evidence>
<dbReference type="PROSITE" id="PS50043">
    <property type="entry name" value="HTH_LUXR_2"/>
    <property type="match status" value="1"/>
</dbReference>
<dbReference type="SMART" id="SM00448">
    <property type="entry name" value="REC"/>
    <property type="match status" value="1"/>
</dbReference>
<keyword evidence="1 5" id="KW-0597">Phosphoprotein</keyword>